<dbReference type="RefSeq" id="WP_231059916.1">
    <property type="nucleotide sequence ID" value="NZ_JAJNOC010000008.1"/>
</dbReference>
<dbReference type="EMBL" id="JAJNOC010000008">
    <property type="protein sequence ID" value="MCD2518633.1"/>
    <property type="molecule type" value="Genomic_DNA"/>
</dbReference>
<feature type="transmembrane region" description="Helical" evidence="1">
    <location>
        <begin position="218"/>
        <end position="239"/>
    </location>
</feature>
<keyword evidence="1" id="KW-0472">Membrane</keyword>
<organism evidence="2 3">
    <name type="scientific">Massilia phyllostachyos</name>
    <dbReference type="NCBI Taxonomy" id="2898585"/>
    <lineage>
        <taxon>Bacteria</taxon>
        <taxon>Pseudomonadati</taxon>
        <taxon>Pseudomonadota</taxon>
        <taxon>Betaproteobacteria</taxon>
        <taxon>Burkholderiales</taxon>
        <taxon>Oxalobacteraceae</taxon>
        <taxon>Telluria group</taxon>
        <taxon>Massilia</taxon>
    </lineage>
</organism>
<name>A0ABS8QA67_9BURK</name>
<evidence type="ECO:0000256" key="1">
    <source>
        <dbReference type="SAM" id="Phobius"/>
    </source>
</evidence>
<proteinExistence type="predicted"/>
<protein>
    <submittedName>
        <fullName evidence="2">Uncharacterized protein</fullName>
    </submittedName>
</protein>
<evidence type="ECO:0000313" key="3">
    <source>
        <dbReference type="Proteomes" id="UP001179361"/>
    </source>
</evidence>
<feature type="transmembrane region" description="Helical" evidence="1">
    <location>
        <begin position="144"/>
        <end position="165"/>
    </location>
</feature>
<gene>
    <name evidence="2" type="ORF">LQ564_20250</name>
</gene>
<keyword evidence="1" id="KW-1133">Transmembrane helix</keyword>
<sequence>MQTDAILTSYVADVAERLPTRMRRDVARELGALLGEELAARAEGAGRAPDRAMALDLLAAFGHPAQVAARYHRPWAIVDPADTRAFVMSAVAGASFLALFGREGLGLAWLGVLLLYFAARSWVRRGREDADTWRPRQASRAGNLALAALIWVAIVAYGAPGWLFARLSGGGVLAPVFDYDPAFAAYRLPMLLLLWAAQSVLLAWSARHPLETPAYRRMQLGFSLATLGLLLFFLLAGPVFVDAQMNAGAQWLLRAASAVMALDVALKLYRERIRAGAEHLAAGAAAS</sequence>
<feature type="transmembrane region" description="Helical" evidence="1">
    <location>
        <begin position="185"/>
        <end position="206"/>
    </location>
</feature>
<dbReference type="Proteomes" id="UP001179361">
    <property type="component" value="Unassembled WGS sequence"/>
</dbReference>
<feature type="transmembrane region" description="Helical" evidence="1">
    <location>
        <begin position="106"/>
        <end position="123"/>
    </location>
</feature>
<accession>A0ABS8QA67</accession>
<evidence type="ECO:0000313" key="2">
    <source>
        <dbReference type="EMBL" id="MCD2518633.1"/>
    </source>
</evidence>
<keyword evidence="3" id="KW-1185">Reference proteome</keyword>
<comment type="caution">
    <text evidence="2">The sequence shown here is derived from an EMBL/GenBank/DDBJ whole genome shotgun (WGS) entry which is preliminary data.</text>
</comment>
<keyword evidence="1" id="KW-0812">Transmembrane</keyword>
<reference evidence="2" key="1">
    <citation type="submission" date="2021-11" db="EMBL/GenBank/DDBJ databases">
        <title>The complete genome of Massilia sp sp. G4R7.</title>
        <authorList>
            <person name="Liu L."/>
            <person name="Yue J."/>
            <person name="Yuan J."/>
            <person name="Yang F."/>
            <person name="Li L."/>
        </authorList>
    </citation>
    <scope>NUCLEOTIDE SEQUENCE</scope>
    <source>
        <strain evidence="2">G4R7</strain>
    </source>
</reference>